<dbReference type="PANTHER" id="PTHR30055">
    <property type="entry name" value="HTH-TYPE TRANSCRIPTIONAL REGULATOR RUTR"/>
    <property type="match status" value="1"/>
</dbReference>
<keyword evidence="1 2" id="KW-0238">DNA-binding</keyword>
<dbReference type="Proteomes" id="UP000253303">
    <property type="component" value="Unassembled WGS sequence"/>
</dbReference>
<dbReference type="InterPro" id="IPR009057">
    <property type="entry name" value="Homeodomain-like_sf"/>
</dbReference>
<dbReference type="Pfam" id="PF00440">
    <property type="entry name" value="TetR_N"/>
    <property type="match status" value="1"/>
</dbReference>
<evidence type="ECO:0000256" key="1">
    <source>
        <dbReference type="ARBA" id="ARBA00023125"/>
    </source>
</evidence>
<dbReference type="SUPFAM" id="SSF46689">
    <property type="entry name" value="Homeodomain-like"/>
    <property type="match status" value="1"/>
</dbReference>
<organism evidence="4 5">
    <name type="scientific">Spongiactinospora rosea</name>
    <dbReference type="NCBI Taxonomy" id="2248750"/>
    <lineage>
        <taxon>Bacteria</taxon>
        <taxon>Bacillati</taxon>
        <taxon>Actinomycetota</taxon>
        <taxon>Actinomycetes</taxon>
        <taxon>Streptosporangiales</taxon>
        <taxon>Streptosporangiaceae</taxon>
        <taxon>Spongiactinospora</taxon>
    </lineage>
</organism>
<dbReference type="Pfam" id="PF17933">
    <property type="entry name" value="TetR_C_25"/>
    <property type="match status" value="1"/>
</dbReference>
<comment type="caution">
    <text evidence="4">The sequence shown here is derived from an EMBL/GenBank/DDBJ whole genome shotgun (WGS) entry which is preliminary data.</text>
</comment>
<proteinExistence type="predicted"/>
<feature type="domain" description="HTH tetR-type" evidence="3">
    <location>
        <begin position="17"/>
        <end position="77"/>
    </location>
</feature>
<dbReference type="InterPro" id="IPR050109">
    <property type="entry name" value="HTH-type_TetR-like_transc_reg"/>
</dbReference>
<evidence type="ECO:0000256" key="2">
    <source>
        <dbReference type="PROSITE-ProRule" id="PRU00335"/>
    </source>
</evidence>
<gene>
    <name evidence="4" type="ORF">DP939_35150</name>
</gene>
<sequence>MCLYMMLNVRPISEEDLTARARIRDAAMGLFAEQGVKATTIRGIAEAAGVSPGLVQHHFGSKEELRRACDEYVIGYIREQVTIGTSDRNLERPEFIESVHRNAPPLMKYLCRALVDGSPEARAMFDELVSVTEEHLARESGPEVDHRARAAVLTAMKLGITVLHEHVSRAIGTDMYAAPGAIRVGKAHLDLIRPEFLGRELFDQARTGLAKYEEER</sequence>
<dbReference type="AlphaFoldDB" id="A0A366LNX2"/>
<feature type="DNA-binding region" description="H-T-H motif" evidence="2">
    <location>
        <begin position="40"/>
        <end position="59"/>
    </location>
</feature>
<dbReference type="GO" id="GO:0000976">
    <property type="term" value="F:transcription cis-regulatory region binding"/>
    <property type="evidence" value="ECO:0007669"/>
    <property type="project" value="TreeGrafter"/>
</dbReference>
<evidence type="ECO:0000259" key="3">
    <source>
        <dbReference type="PROSITE" id="PS50977"/>
    </source>
</evidence>
<dbReference type="EMBL" id="QMEY01000022">
    <property type="protein sequence ID" value="RBQ15611.1"/>
    <property type="molecule type" value="Genomic_DNA"/>
</dbReference>
<dbReference type="InterPro" id="IPR001647">
    <property type="entry name" value="HTH_TetR"/>
</dbReference>
<dbReference type="PRINTS" id="PR00455">
    <property type="entry name" value="HTHTETR"/>
</dbReference>
<dbReference type="GO" id="GO:0003700">
    <property type="term" value="F:DNA-binding transcription factor activity"/>
    <property type="evidence" value="ECO:0007669"/>
    <property type="project" value="TreeGrafter"/>
</dbReference>
<name>A0A366LNX2_9ACTN</name>
<keyword evidence="5" id="KW-1185">Reference proteome</keyword>
<dbReference type="Gene3D" id="1.10.357.10">
    <property type="entry name" value="Tetracycline Repressor, domain 2"/>
    <property type="match status" value="1"/>
</dbReference>
<protein>
    <submittedName>
        <fullName evidence="4">TetR/AcrR family transcriptional regulator</fullName>
    </submittedName>
</protein>
<dbReference type="InterPro" id="IPR041484">
    <property type="entry name" value="TetR_C_25"/>
</dbReference>
<accession>A0A366LNX2</accession>
<dbReference type="PROSITE" id="PS50977">
    <property type="entry name" value="HTH_TETR_2"/>
    <property type="match status" value="1"/>
</dbReference>
<dbReference type="PANTHER" id="PTHR30055:SF226">
    <property type="entry name" value="HTH-TYPE TRANSCRIPTIONAL REGULATOR PKSA"/>
    <property type="match status" value="1"/>
</dbReference>
<reference evidence="4 5" key="1">
    <citation type="submission" date="2018-06" db="EMBL/GenBank/DDBJ databases">
        <title>Sphaerisporangium craniellae sp. nov., isolated from a marine sponge in the South China Sea.</title>
        <authorList>
            <person name="Li L."/>
        </authorList>
    </citation>
    <scope>NUCLEOTIDE SEQUENCE [LARGE SCALE GENOMIC DNA]</scope>
    <source>
        <strain evidence="4 5">LHW63015</strain>
    </source>
</reference>
<evidence type="ECO:0000313" key="5">
    <source>
        <dbReference type="Proteomes" id="UP000253303"/>
    </source>
</evidence>
<evidence type="ECO:0000313" key="4">
    <source>
        <dbReference type="EMBL" id="RBQ15611.1"/>
    </source>
</evidence>